<organism evidence="1 2">
    <name type="scientific">Eimeria necatrix</name>
    <dbReference type="NCBI Taxonomy" id="51315"/>
    <lineage>
        <taxon>Eukaryota</taxon>
        <taxon>Sar</taxon>
        <taxon>Alveolata</taxon>
        <taxon>Apicomplexa</taxon>
        <taxon>Conoidasida</taxon>
        <taxon>Coccidia</taxon>
        <taxon>Eucoccidiorida</taxon>
        <taxon>Eimeriorina</taxon>
        <taxon>Eimeriidae</taxon>
        <taxon>Eimeria</taxon>
    </lineage>
</organism>
<sequence length="190" mass="20651">MLREALQELADDWVASSPLFGHCKSLFVAFQVFAQQSTEEFYKNCGSLGTQGRRTWLESQIASETTLDVAFGVLTAYANAFGEEPPQEEPTSTMVDALIFFTLRVQSATTGLGKALQGFLSSESEESRLDLTDKLRDAGIWVQQAWGVLATPGVGRNSVSVEKLRDAVYRLGEKCSAASSALSAALQRKS</sequence>
<proteinExistence type="predicted"/>
<reference evidence="1" key="2">
    <citation type="submission" date="2013-10" db="EMBL/GenBank/DDBJ databases">
        <authorList>
            <person name="Aslett M."/>
        </authorList>
    </citation>
    <scope>NUCLEOTIDE SEQUENCE [LARGE SCALE GENOMIC DNA]</scope>
    <source>
        <strain evidence="1">Houghton</strain>
    </source>
</reference>
<dbReference type="RefSeq" id="XP_013439926.1">
    <property type="nucleotide sequence ID" value="XM_013584472.1"/>
</dbReference>
<name>U6MJE7_9EIME</name>
<dbReference type="VEuPathDB" id="ToxoDB:ENH_00020700"/>
<protein>
    <submittedName>
        <fullName evidence="1">Uncharacterized protein</fullName>
    </submittedName>
</protein>
<gene>
    <name evidence="1" type="ORF">ENH_00020700</name>
</gene>
<dbReference type="OrthoDB" id="348104at2759"/>
<keyword evidence="2" id="KW-1185">Reference proteome</keyword>
<reference evidence="1" key="1">
    <citation type="submission" date="2013-10" db="EMBL/GenBank/DDBJ databases">
        <title>Genomic analysis of the causative agents of coccidiosis in chickens.</title>
        <authorList>
            <person name="Reid A.J."/>
            <person name="Blake D."/>
            <person name="Billington K."/>
            <person name="Browne H."/>
            <person name="Dunn M."/>
            <person name="Hung S."/>
            <person name="Kawahara F."/>
            <person name="Miranda-Saavedra D."/>
            <person name="Mourier T."/>
            <person name="Nagra H."/>
            <person name="Otto T.D."/>
            <person name="Rawlings N."/>
            <person name="Sanchez A."/>
            <person name="Sanders M."/>
            <person name="Subramaniam C."/>
            <person name="Tay Y."/>
            <person name="Dear P."/>
            <person name="Doerig C."/>
            <person name="Gruber A."/>
            <person name="Parkinson J."/>
            <person name="Shirley M."/>
            <person name="Wan K.L."/>
            <person name="Berriman M."/>
            <person name="Tomley F."/>
            <person name="Pain A."/>
        </authorList>
    </citation>
    <scope>NUCLEOTIDE SEQUENCE [LARGE SCALE GENOMIC DNA]</scope>
    <source>
        <strain evidence="1">Houghton</strain>
    </source>
</reference>
<evidence type="ECO:0000313" key="1">
    <source>
        <dbReference type="EMBL" id="CDJ62564.1"/>
    </source>
</evidence>
<evidence type="ECO:0000313" key="2">
    <source>
        <dbReference type="Proteomes" id="UP000030754"/>
    </source>
</evidence>
<accession>U6MJE7</accession>
<dbReference type="AlphaFoldDB" id="U6MJE7"/>
<dbReference type="GeneID" id="25472243"/>
<dbReference type="EMBL" id="HG722495">
    <property type="protein sequence ID" value="CDJ62564.1"/>
    <property type="molecule type" value="Genomic_DNA"/>
</dbReference>
<dbReference type="Proteomes" id="UP000030754">
    <property type="component" value="Unassembled WGS sequence"/>
</dbReference>